<evidence type="ECO:0000256" key="1">
    <source>
        <dbReference type="ARBA" id="ARBA00004370"/>
    </source>
</evidence>
<comment type="caution">
    <text evidence="4">The sequence shown here is derived from an EMBL/GenBank/DDBJ whole genome shotgun (WGS) entry which is preliminary data.</text>
</comment>
<sequence length="270" mass="29910">MWWWGASSGVQRGGPRGWWLAGWSLEMSRRLLSGRCSATRRCRRSGLVIGRAILSSVLSARKAGNREFVGGGHLLRPIVFDSRLVQKPTPLRALLTVVWFPIGFLLACLRITAGSLLPMPFVSPSCAFSASTSSLKEPSLRLLFRRPLRLLHRTLLDPIFSPPPLRRPVPALTYSSLASQSSSPITTIRLSTNRSTDAATIRRLLAQAASPSARGTTCHEPFFDSLAVCQAHRRHRPVAMENRIECSMARRPGVEGMDPFYFFMNPESGL</sequence>
<dbReference type="GO" id="GO:0016791">
    <property type="term" value="F:phosphatase activity"/>
    <property type="evidence" value="ECO:0007669"/>
    <property type="project" value="TreeGrafter"/>
</dbReference>
<dbReference type="AlphaFoldDB" id="A0A835QAL8"/>
<dbReference type="OrthoDB" id="1854593at2759"/>
<dbReference type="GO" id="GO:0016020">
    <property type="term" value="C:membrane"/>
    <property type="evidence" value="ECO:0007669"/>
    <property type="project" value="UniProtKB-SubCell"/>
</dbReference>
<keyword evidence="3" id="KW-1133">Transmembrane helix</keyword>
<dbReference type="GO" id="GO:0010143">
    <property type="term" value="P:cutin biosynthetic process"/>
    <property type="evidence" value="ECO:0007669"/>
    <property type="project" value="TreeGrafter"/>
</dbReference>
<keyword evidence="3" id="KW-0812">Transmembrane</keyword>
<proteinExistence type="predicted"/>
<name>A0A835QAL8_VANPL</name>
<evidence type="ECO:0000256" key="2">
    <source>
        <dbReference type="ARBA" id="ARBA00023136"/>
    </source>
</evidence>
<dbReference type="Proteomes" id="UP000639772">
    <property type="component" value="Chromosome 10"/>
</dbReference>
<evidence type="ECO:0000313" key="4">
    <source>
        <dbReference type="EMBL" id="KAG0465767.1"/>
    </source>
</evidence>
<evidence type="ECO:0000313" key="5">
    <source>
        <dbReference type="Proteomes" id="UP000639772"/>
    </source>
</evidence>
<evidence type="ECO:0000256" key="3">
    <source>
        <dbReference type="SAM" id="Phobius"/>
    </source>
</evidence>
<accession>A0A835QAL8</accession>
<dbReference type="GO" id="GO:0090447">
    <property type="term" value="F:glycerol-3-phosphate 2-O-acyltransferase activity"/>
    <property type="evidence" value="ECO:0007669"/>
    <property type="project" value="TreeGrafter"/>
</dbReference>
<dbReference type="PANTHER" id="PTHR15486">
    <property type="entry name" value="ANCIENT UBIQUITOUS PROTEIN"/>
    <property type="match status" value="1"/>
</dbReference>
<organism evidence="4 5">
    <name type="scientific">Vanilla planifolia</name>
    <name type="common">Vanilla</name>
    <dbReference type="NCBI Taxonomy" id="51239"/>
    <lineage>
        <taxon>Eukaryota</taxon>
        <taxon>Viridiplantae</taxon>
        <taxon>Streptophyta</taxon>
        <taxon>Embryophyta</taxon>
        <taxon>Tracheophyta</taxon>
        <taxon>Spermatophyta</taxon>
        <taxon>Magnoliopsida</taxon>
        <taxon>Liliopsida</taxon>
        <taxon>Asparagales</taxon>
        <taxon>Orchidaceae</taxon>
        <taxon>Vanilloideae</taxon>
        <taxon>Vanilleae</taxon>
        <taxon>Vanilla</taxon>
    </lineage>
</organism>
<reference evidence="4 5" key="1">
    <citation type="journal article" date="2020" name="Nat. Food">
        <title>A phased Vanilla planifolia genome enables genetic improvement of flavour and production.</title>
        <authorList>
            <person name="Hasing T."/>
            <person name="Tang H."/>
            <person name="Brym M."/>
            <person name="Khazi F."/>
            <person name="Huang T."/>
            <person name="Chambers A.H."/>
        </authorList>
    </citation>
    <scope>NUCLEOTIDE SEQUENCE [LARGE SCALE GENOMIC DNA]</scope>
    <source>
        <tissue evidence="4">Leaf</tissue>
    </source>
</reference>
<feature type="transmembrane region" description="Helical" evidence="3">
    <location>
        <begin position="93"/>
        <end position="117"/>
    </location>
</feature>
<dbReference type="EMBL" id="JADCNM010000010">
    <property type="protein sequence ID" value="KAG0465767.1"/>
    <property type="molecule type" value="Genomic_DNA"/>
</dbReference>
<comment type="subcellular location">
    <subcellularLocation>
        <location evidence="1">Membrane</location>
    </subcellularLocation>
</comment>
<dbReference type="PANTHER" id="PTHR15486:SF96">
    <property type="entry name" value="LIPID DROPLET-REGULATING VLDL ASSEMBLY FACTOR AUP1"/>
    <property type="match status" value="1"/>
</dbReference>
<keyword evidence="2 3" id="KW-0472">Membrane</keyword>
<gene>
    <name evidence="4" type="ORF">HPP92_019931</name>
</gene>
<protein>
    <submittedName>
        <fullName evidence="4">Uncharacterized protein</fullName>
    </submittedName>
</protein>